<dbReference type="GO" id="GO:0019948">
    <property type="term" value="F:SUMO activating enzyme activity"/>
    <property type="evidence" value="ECO:0007669"/>
    <property type="project" value="TreeGrafter"/>
</dbReference>
<comment type="pathway">
    <text evidence="2">Protein modification; protein sumoylation.</text>
</comment>
<dbReference type="SUPFAM" id="SSF69572">
    <property type="entry name" value="Activating enzymes of the ubiquitin-like proteins"/>
    <property type="match status" value="1"/>
</dbReference>
<dbReference type="InterPro" id="IPR000011">
    <property type="entry name" value="UBQ/SUMO-activ_enz_E1-like"/>
</dbReference>
<gene>
    <name evidence="10" type="ORF">HICCMSTLAB_LOCUS10144</name>
</gene>
<evidence type="ECO:0000313" key="11">
    <source>
        <dbReference type="Proteomes" id="UP000786811"/>
    </source>
</evidence>
<dbReference type="Gene3D" id="3.40.50.720">
    <property type="entry name" value="NAD(P)-binding Rossmann-like Domain"/>
    <property type="match status" value="1"/>
</dbReference>
<protein>
    <recommendedName>
        <fullName evidence="7">SUMO-activating enzyme subunit 1</fullName>
    </recommendedName>
    <alternativeName>
        <fullName evidence="8">Ubiquitin-like 1-activating enzyme E1A</fullName>
    </alternativeName>
</protein>
<dbReference type="GO" id="GO:0016925">
    <property type="term" value="P:protein sumoylation"/>
    <property type="evidence" value="ECO:0007669"/>
    <property type="project" value="TreeGrafter"/>
</dbReference>
<dbReference type="PANTHER" id="PTHR10953:SF162">
    <property type="entry name" value="SUMO-ACTIVATING ENZYME SUBUNIT 1"/>
    <property type="match status" value="1"/>
</dbReference>
<dbReference type="PANTHER" id="PTHR10953">
    <property type="entry name" value="UBIQUITIN-ACTIVATING ENZYME E1"/>
    <property type="match status" value="1"/>
</dbReference>
<comment type="subcellular location">
    <subcellularLocation>
        <location evidence="1">Nucleus</location>
    </subcellularLocation>
</comment>
<proteinExistence type="inferred from homology"/>
<dbReference type="GO" id="GO:0005737">
    <property type="term" value="C:cytoplasm"/>
    <property type="evidence" value="ECO:0007669"/>
    <property type="project" value="TreeGrafter"/>
</dbReference>
<comment type="similarity">
    <text evidence="3">Belongs to the ubiquitin-activating E1 family.</text>
</comment>
<dbReference type="InterPro" id="IPR045886">
    <property type="entry name" value="ThiF/MoeB/HesA"/>
</dbReference>
<evidence type="ECO:0000256" key="3">
    <source>
        <dbReference type="ARBA" id="ARBA00005673"/>
    </source>
</evidence>
<name>A0A8J2HM13_COTCN</name>
<feature type="domain" description="THIF-type NAD/FAD binding fold" evidence="9">
    <location>
        <begin position="19"/>
        <end position="319"/>
    </location>
</feature>
<comment type="subunit">
    <text evidence="6">Heterodimer of SAE1 and UBA2/SAE2. The heterodimer corresponds to the two domains that are encoded on a single polypeptide chain in ubiquitin-activating enzyme E1. Interacts with UBE2I.</text>
</comment>
<organism evidence="10 11">
    <name type="scientific">Cotesia congregata</name>
    <name type="common">Parasitoid wasp</name>
    <name type="synonym">Apanteles congregatus</name>
    <dbReference type="NCBI Taxonomy" id="51543"/>
    <lineage>
        <taxon>Eukaryota</taxon>
        <taxon>Metazoa</taxon>
        <taxon>Ecdysozoa</taxon>
        <taxon>Arthropoda</taxon>
        <taxon>Hexapoda</taxon>
        <taxon>Insecta</taxon>
        <taxon>Pterygota</taxon>
        <taxon>Neoptera</taxon>
        <taxon>Endopterygota</taxon>
        <taxon>Hymenoptera</taxon>
        <taxon>Apocrita</taxon>
        <taxon>Ichneumonoidea</taxon>
        <taxon>Braconidae</taxon>
        <taxon>Microgastrinae</taxon>
        <taxon>Cotesia</taxon>
    </lineage>
</organism>
<dbReference type="CDD" id="cd01492">
    <property type="entry name" value="Aos1_SUMO"/>
    <property type="match status" value="1"/>
</dbReference>
<dbReference type="PRINTS" id="PR01849">
    <property type="entry name" value="UBIQUITINACT"/>
</dbReference>
<evidence type="ECO:0000256" key="2">
    <source>
        <dbReference type="ARBA" id="ARBA00004718"/>
    </source>
</evidence>
<evidence type="ECO:0000256" key="5">
    <source>
        <dbReference type="ARBA" id="ARBA00023242"/>
    </source>
</evidence>
<comment type="caution">
    <text evidence="10">The sequence shown here is derived from an EMBL/GenBank/DDBJ whole genome shotgun (WGS) entry which is preliminary data.</text>
</comment>
<dbReference type="FunFam" id="3.40.50.720:FF:000744">
    <property type="entry name" value="Smt3 activating enzyme 1"/>
    <property type="match status" value="1"/>
</dbReference>
<evidence type="ECO:0000259" key="9">
    <source>
        <dbReference type="Pfam" id="PF00899"/>
    </source>
</evidence>
<dbReference type="Proteomes" id="UP000786811">
    <property type="component" value="Unassembled WGS sequence"/>
</dbReference>
<dbReference type="EMBL" id="CAJNRD030001122">
    <property type="protein sequence ID" value="CAG5101071.1"/>
    <property type="molecule type" value="Genomic_DNA"/>
</dbReference>
<dbReference type="GO" id="GO:0031510">
    <property type="term" value="C:SUMO activating enzyme complex"/>
    <property type="evidence" value="ECO:0007669"/>
    <property type="project" value="TreeGrafter"/>
</dbReference>
<accession>A0A8J2HM13</accession>
<dbReference type="AlphaFoldDB" id="A0A8J2HM13"/>
<keyword evidence="4" id="KW-0833">Ubl conjugation pathway</keyword>
<evidence type="ECO:0000313" key="10">
    <source>
        <dbReference type="EMBL" id="CAG5101071.1"/>
    </source>
</evidence>
<dbReference type="InterPro" id="IPR035985">
    <property type="entry name" value="Ubiquitin-activating_enz"/>
</dbReference>
<reference evidence="10" key="1">
    <citation type="submission" date="2021-04" db="EMBL/GenBank/DDBJ databases">
        <authorList>
            <person name="Chebbi M.A.C M."/>
        </authorList>
    </citation>
    <scope>NUCLEOTIDE SEQUENCE</scope>
</reference>
<sequence length="328" mass="37104">MGDNKNGTEMLTDAEAELYDRQIRLWGLESQKRLRLARVLLIGMNGFVAEVAKNIILAGVKSVTFLDHRNVDTGDSCSQFFVTRNDIGTNRATASVSRAQNLNPMVKVSADEDHVDSKNDEYFKDFDVICASECTITQLKKLNDICRNYGVKFFAGDVWGTFGYTFSDLIIHEYVMEVVQTKKTKESGSDKPKVESTTVNVRNEETFVPIHKILDATQLPKDTETYYLFQVLLNYREKHRRDPLPNERDCNVLLSEARAIIEKNNLGDKINYLLEGDLYAQTSPTCAIIGGIMGQEIIKTVSQKEPPHNNLFLFNPHTMCGKVVQLGY</sequence>
<keyword evidence="11" id="KW-1185">Reference proteome</keyword>
<dbReference type="Pfam" id="PF00899">
    <property type="entry name" value="ThiF"/>
    <property type="match status" value="1"/>
</dbReference>
<evidence type="ECO:0000256" key="1">
    <source>
        <dbReference type="ARBA" id="ARBA00004123"/>
    </source>
</evidence>
<keyword evidence="5" id="KW-0539">Nucleus</keyword>
<dbReference type="InterPro" id="IPR000594">
    <property type="entry name" value="ThiF_NAD_FAD-bd"/>
</dbReference>
<evidence type="ECO:0000256" key="7">
    <source>
        <dbReference type="ARBA" id="ARBA00044187"/>
    </source>
</evidence>
<evidence type="ECO:0000256" key="4">
    <source>
        <dbReference type="ARBA" id="ARBA00022786"/>
    </source>
</evidence>
<evidence type="ECO:0000256" key="8">
    <source>
        <dbReference type="ARBA" id="ARBA00044354"/>
    </source>
</evidence>
<evidence type="ECO:0000256" key="6">
    <source>
        <dbReference type="ARBA" id="ARBA00026003"/>
    </source>
</evidence>
<dbReference type="OrthoDB" id="412647at2759"/>